<feature type="binding site" evidence="6">
    <location>
        <begin position="337"/>
        <end position="341"/>
    </location>
    <ligand>
        <name>FAD</name>
        <dbReference type="ChEBI" id="CHEBI:57692"/>
    </ligand>
</feature>
<dbReference type="InterPro" id="IPR036869">
    <property type="entry name" value="J_dom_sf"/>
</dbReference>
<reference evidence="11 12" key="1">
    <citation type="submission" date="2021-02" db="EMBL/GenBank/DDBJ databases">
        <title>Genome assembly of Pseudopithomyces chartarum.</title>
        <authorList>
            <person name="Jauregui R."/>
            <person name="Singh J."/>
            <person name="Voisey C."/>
        </authorList>
    </citation>
    <scope>NUCLEOTIDE SEQUENCE [LARGE SCALE GENOMIC DNA]</scope>
    <source>
        <strain evidence="11 12">AGR01</strain>
    </source>
</reference>
<proteinExistence type="inferred from homology"/>
<dbReference type="InterPro" id="IPR036155">
    <property type="entry name" value="Crypto/Photolyase_N_sf"/>
</dbReference>
<dbReference type="Gene3D" id="3.40.50.620">
    <property type="entry name" value="HUPs"/>
    <property type="match status" value="1"/>
</dbReference>
<feature type="binding site" evidence="6">
    <location>
        <begin position="520"/>
        <end position="522"/>
    </location>
    <ligand>
        <name>FAD</name>
        <dbReference type="ChEBI" id="CHEBI:57692"/>
    </ligand>
</feature>
<dbReference type="SUPFAM" id="SSF46565">
    <property type="entry name" value="Chaperone J-domain"/>
    <property type="match status" value="1"/>
</dbReference>
<evidence type="ECO:0000256" key="2">
    <source>
        <dbReference type="ARBA" id="ARBA00005862"/>
    </source>
</evidence>
<evidence type="ECO:0000256" key="7">
    <source>
        <dbReference type="PIRSR" id="PIRSR602081-2"/>
    </source>
</evidence>
<dbReference type="Pfam" id="PF03441">
    <property type="entry name" value="FAD_binding_7"/>
    <property type="match status" value="1"/>
</dbReference>
<dbReference type="EMBL" id="WVTA01000003">
    <property type="protein sequence ID" value="KAK3215002.1"/>
    <property type="molecule type" value="Genomic_DNA"/>
</dbReference>
<evidence type="ECO:0000256" key="1">
    <source>
        <dbReference type="ARBA" id="ARBA00001932"/>
    </source>
</evidence>
<dbReference type="InterPro" id="IPR018253">
    <property type="entry name" value="DnaJ_domain_CS"/>
</dbReference>
<name>A0AAN6RKH1_9PLEO</name>
<dbReference type="GO" id="GO:0003904">
    <property type="term" value="F:deoxyribodipyrimidine photo-lyase activity"/>
    <property type="evidence" value="ECO:0007669"/>
    <property type="project" value="TreeGrafter"/>
</dbReference>
<dbReference type="NCBIfam" id="TIGR02765">
    <property type="entry name" value="crypto_DASH"/>
    <property type="match status" value="1"/>
</dbReference>
<dbReference type="PROSITE" id="PS50076">
    <property type="entry name" value="DNAJ_2"/>
    <property type="match status" value="1"/>
</dbReference>
<dbReference type="PROSITE" id="PS00636">
    <property type="entry name" value="DNAJ_1"/>
    <property type="match status" value="1"/>
</dbReference>
<evidence type="ECO:0000256" key="8">
    <source>
        <dbReference type="SAM" id="MobiDB-lite"/>
    </source>
</evidence>
<comment type="caution">
    <text evidence="11">The sequence shown here is derived from an EMBL/GenBank/DDBJ whole genome shotgun (WGS) entry which is preliminary data.</text>
</comment>
<organism evidence="11 12">
    <name type="scientific">Pseudopithomyces chartarum</name>
    <dbReference type="NCBI Taxonomy" id="1892770"/>
    <lineage>
        <taxon>Eukaryota</taxon>
        <taxon>Fungi</taxon>
        <taxon>Dikarya</taxon>
        <taxon>Ascomycota</taxon>
        <taxon>Pezizomycotina</taxon>
        <taxon>Dothideomycetes</taxon>
        <taxon>Pleosporomycetidae</taxon>
        <taxon>Pleosporales</taxon>
        <taxon>Massarineae</taxon>
        <taxon>Didymosphaeriaceae</taxon>
        <taxon>Pseudopithomyces</taxon>
    </lineage>
</organism>
<evidence type="ECO:0000256" key="5">
    <source>
        <dbReference type="ARBA" id="ARBA00022991"/>
    </source>
</evidence>
<feature type="domain" description="J" evidence="9">
    <location>
        <begin position="652"/>
        <end position="710"/>
    </location>
</feature>
<dbReference type="Gene3D" id="1.25.40.80">
    <property type="match status" value="1"/>
</dbReference>
<evidence type="ECO:0000259" key="9">
    <source>
        <dbReference type="PROSITE" id="PS50076"/>
    </source>
</evidence>
<keyword evidence="12" id="KW-1185">Reference proteome</keyword>
<dbReference type="Gene3D" id="1.10.287.110">
    <property type="entry name" value="DnaJ domain"/>
    <property type="match status" value="1"/>
</dbReference>
<keyword evidence="3 6" id="KW-0285">Flavoprotein</keyword>
<evidence type="ECO:0000256" key="6">
    <source>
        <dbReference type="PIRSR" id="PIRSR602081-1"/>
    </source>
</evidence>
<dbReference type="GO" id="GO:0003684">
    <property type="term" value="F:damaged DNA binding"/>
    <property type="evidence" value="ECO:0007669"/>
    <property type="project" value="TreeGrafter"/>
</dbReference>
<evidence type="ECO:0000256" key="3">
    <source>
        <dbReference type="ARBA" id="ARBA00022630"/>
    </source>
</evidence>
<dbReference type="InterPro" id="IPR014133">
    <property type="entry name" value="Cry_DASH"/>
</dbReference>
<dbReference type="Gene3D" id="1.10.579.10">
    <property type="entry name" value="DNA Cyclobutane Dipyrimidine Photolyase, subunit A, domain 3"/>
    <property type="match status" value="1"/>
</dbReference>
<keyword evidence="4 6" id="KW-0274">FAD</keyword>
<dbReference type="GO" id="GO:0071949">
    <property type="term" value="F:FAD binding"/>
    <property type="evidence" value="ECO:0007669"/>
    <property type="project" value="TreeGrafter"/>
</dbReference>
<dbReference type="Proteomes" id="UP001280581">
    <property type="component" value="Unassembled WGS sequence"/>
</dbReference>
<dbReference type="CDD" id="cd06257">
    <property type="entry name" value="DnaJ"/>
    <property type="match status" value="1"/>
</dbReference>
<dbReference type="InterPro" id="IPR002081">
    <property type="entry name" value="Cryptochrome/DNA_photolyase_1"/>
</dbReference>
<dbReference type="Pfam" id="PF00875">
    <property type="entry name" value="DNA_photolyase"/>
    <property type="match status" value="1"/>
</dbReference>
<dbReference type="InterPro" id="IPR014729">
    <property type="entry name" value="Rossmann-like_a/b/a_fold"/>
</dbReference>
<dbReference type="GO" id="GO:0000719">
    <property type="term" value="P:photoreactive repair"/>
    <property type="evidence" value="ECO:0007669"/>
    <property type="project" value="TreeGrafter"/>
</dbReference>
<dbReference type="PROSITE" id="PS51645">
    <property type="entry name" value="PHR_CRY_ALPHA_BETA"/>
    <property type="match status" value="1"/>
</dbReference>
<dbReference type="SUPFAM" id="SSF52425">
    <property type="entry name" value="Cryptochrome/photolyase, N-terminal domain"/>
    <property type="match status" value="1"/>
</dbReference>
<dbReference type="PANTHER" id="PTHR11455:SF22">
    <property type="entry name" value="CRYPTOCHROME DASH"/>
    <property type="match status" value="1"/>
</dbReference>
<evidence type="ECO:0008006" key="13">
    <source>
        <dbReference type="Google" id="ProtNLM"/>
    </source>
</evidence>
<feature type="domain" description="Photolyase/cryptochrome alpha/beta" evidence="10">
    <location>
        <begin position="7"/>
        <end position="203"/>
    </location>
</feature>
<comment type="similarity">
    <text evidence="2">Belongs to the DNA photolyase class-1 family.</text>
</comment>
<feature type="region of interest" description="Disordered" evidence="8">
    <location>
        <begin position="416"/>
        <end position="455"/>
    </location>
</feature>
<dbReference type="PANTHER" id="PTHR11455">
    <property type="entry name" value="CRYPTOCHROME"/>
    <property type="match status" value="1"/>
</dbReference>
<feature type="site" description="Electron transfer via tryptophanyl radical" evidence="7">
    <location>
        <position position="439"/>
    </location>
</feature>
<dbReference type="InterPro" id="IPR006050">
    <property type="entry name" value="DNA_photolyase_N"/>
</dbReference>
<comment type="cofactor">
    <cofactor evidence="6">
        <name>FAD</name>
        <dbReference type="ChEBI" id="CHEBI:57692"/>
    </cofactor>
    <text evidence="6">Binds 1 FAD per subunit.</text>
</comment>
<protein>
    <recommendedName>
        <fullName evidence="13">Cryptochrome DASH</fullName>
    </recommendedName>
</protein>
<gene>
    <name evidence="11" type="ORF">GRF29_19g1921586</name>
</gene>
<dbReference type="AlphaFoldDB" id="A0AAN6RKH1"/>
<evidence type="ECO:0000313" key="11">
    <source>
        <dbReference type="EMBL" id="KAK3215002.1"/>
    </source>
</evidence>
<feature type="binding site" evidence="6">
    <location>
        <position position="324"/>
    </location>
    <ligand>
        <name>FAD</name>
        <dbReference type="ChEBI" id="CHEBI:57692"/>
    </ligand>
</feature>
<keyword evidence="5" id="KW-0157">Chromophore</keyword>
<dbReference type="InterPro" id="IPR001623">
    <property type="entry name" value="DnaJ_domain"/>
</dbReference>
<evidence type="ECO:0000313" key="12">
    <source>
        <dbReference type="Proteomes" id="UP001280581"/>
    </source>
</evidence>
<evidence type="ECO:0000256" key="4">
    <source>
        <dbReference type="ARBA" id="ARBA00022827"/>
    </source>
</evidence>
<sequence length="860" mass="97065">MEDPPSRVLIYLMRHDIRLSDNPIFHAASASLLKETAYTKSAKNIDTHVCDDSLIKDEENPSFTHLLPVYVFPANQVEVSGFLSDPTSKSPYPQAQSPVAGLWRTGHHRAKFMAEGLWDLKERLESMDCGSSLHIRVGRPGEVVQDTIQWYVDEKNAGRSRVDVAGVWMIAEEGKDEKDDEAHVRRVATESGVELRIWNDEKYYIDDRDLPLDNITDLPDVYTTYRKSLEPLRSRPRPCIPAPEKLPPLPDAVPPQKHPFSIPNSLDGLLKALLKPLNDDPKHDMPVPPTWPPGVSSSHPFSGGETAAHDRLTHLISSGAMSSYKETRNQMLGVDYSTKLSAFLAQGHLTARQVHWGMVDFETGTGPGKNIPGYGDGENDGTAGVRFELLWRDYMHLCARKFGQQMTALEGIQQMSAQKKPKGLEPTPNHEQRPPRKRWKQFDGTGSSGDASERTREVFARFRSGRTGIGLIDAANREVFLTGYTSNRARQNVASFLSHPSHLGIDWRVGAEWYEYLLVDYDLASNWGNWQYVAGVGNDPRPGRVFNPVKQALDYDPEGEYIKAWVPELRDHSGSNLQTNPMCKIRLEPLNRFPKSSNTEKSTNTVTTRIIKHKFYQELKHKSIKMFLPKSYCLSSASASLVPSESLANFPDHYLCMQLDYRCTVEEVKVKYRKLRVEYFATEPAKYKQLQAAYSTLVDPETRQEYDAVYRVRIGLSPLPQGSTGIPSNYIEKKEMKVERAGNLSVEMHHLSHESAIVKTAVANIEAQTLQPCANKPLAVTTACSPQETHLCEKEEEDELRARKTDSNWGLKHFAPIYNPLIGSRPYCSYIPMPEGYKRGFKQKCHRPRYTGTIATLALP</sequence>
<dbReference type="SUPFAM" id="SSF48173">
    <property type="entry name" value="Cryptochrome/photolyase FAD-binding domain"/>
    <property type="match status" value="1"/>
</dbReference>
<feature type="site" description="Electron transfer via tryptophanyl radical" evidence="7">
    <location>
        <position position="507"/>
    </location>
</feature>
<dbReference type="InterPro" id="IPR036134">
    <property type="entry name" value="Crypto/Photolyase_FAD-like_sf"/>
</dbReference>
<evidence type="ECO:0000259" key="10">
    <source>
        <dbReference type="PROSITE" id="PS51645"/>
    </source>
</evidence>
<dbReference type="InterPro" id="IPR005101">
    <property type="entry name" value="Cryptochr/Photolyase_FAD-bd"/>
</dbReference>
<accession>A0AAN6RKH1</accession>
<comment type="cofactor">
    <cofactor evidence="1">
        <name>(6R)-5,10-methylene-5,6,7,8-tetrahydrofolate</name>
        <dbReference type="ChEBI" id="CHEBI:15636"/>
    </cofactor>
</comment>
<feature type="site" description="Electron transfer via tryptophanyl radical" evidence="7">
    <location>
        <position position="530"/>
    </location>
</feature>